<reference evidence="2" key="1">
    <citation type="submission" date="2021-01" db="EMBL/GenBank/DDBJ databases">
        <authorList>
            <consortium name="Genoscope - CEA"/>
            <person name="William W."/>
        </authorList>
    </citation>
    <scope>NUCLEOTIDE SEQUENCE</scope>
</reference>
<dbReference type="EMBL" id="CAJJDP010000121">
    <property type="protein sequence ID" value="CAD8200180.1"/>
    <property type="molecule type" value="Genomic_DNA"/>
</dbReference>
<dbReference type="PANTHER" id="PTHR11635:SF152">
    <property type="entry name" value="CAMP-DEPENDENT PROTEIN KINASE TYPE I REGULATORY SUBUNIT-RELATED"/>
    <property type="match status" value="1"/>
</dbReference>
<evidence type="ECO:0000313" key="2">
    <source>
        <dbReference type="EMBL" id="CAD8200180.1"/>
    </source>
</evidence>
<dbReference type="SMART" id="SM00100">
    <property type="entry name" value="cNMP"/>
    <property type="match status" value="2"/>
</dbReference>
<keyword evidence="3" id="KW-1185">Reference proteome</keyword>
<dbReference type="GO" id="GO:0005829">
    <property type="term" value="C:cytosol"/>
    <property type="evidence" value="ECO:0007669"/>
    <property type="project" value="TreeGrafter"/>
</dbReference>
<accession>A0A8S1XG08</accession>
<protein>
    <recommendedName>
        <fullName evidence="1">Cyclic nucleotide-binding domain-containing protein</fullName>
    </recommendedName>
</protein>
<dbReference type="InterPro" id="IPR018488">
    <property type="entry name" value="cNMP-bd_CS"/>
</dbReference>
<evidence type="ECO:0000313" key="3">
    <source>
        <dbReference type="Proteomes" id="UP000683925"/>
    </source>
</evidence>
<dbReference type="PROSITE" id="PS00889">
    <property type="entry name" value="CNMP_BINDING_2"/>
    <property type="match status" value="1"/>
</dbReference>
<evidence type="ECO:0000259" key="1">
    <source>
        <dbReference type="PROSITE" id="PS50042"/>
    </source>
</evidence>
<dbReference type="PROSITE" id="PS50042">
    <property type="entry name" value="CNMP_BINDING_3"/>
    <property type="match status" value="2"/>
</dbReference>
<dbReference type="Proteomes" id="UP000683925">
    <property type="component" value="Unassembled WGS sequence"/>
</dbReference>
<proteinExistence type="predicted"/>
<dbReference type="Pfam" id="PF00027">
    <property type="entry name" value="cNMP_binding"/>
    <property type="match status" value="1"/>
</dbReference>
<dbReference type="AlphaFoldDB" id="A0A8S1XG08"/>
<feature type="domain" description="Cyclic nucleotide-binding" evidence="1">
    <location>
        <begin position="283"/>
        <end position="395"/>
    </location>
</feature>
<organism evidence="2 3">
    <name type="scientific">Paramecium octaurelia</name>
    <dbReference type="NCBI Taxonomy" id="43137"/>
    <lineage>
        <taxon>Eukaryota</taxon>
        <taxon>Sar</taxon>
        <taxon>Alveolata</taxon>
        <taxon>Ciliophora</taxon>
        <taxon>Intramacronucleata</taxon>
        <taxon>Oligohymenophorea</taxon>
        <taxon>Peniculida</taxon>
        <taxon>Parameciidae</taxon>
        <taxon>Paramecium</taxon>
    </lineage>
</organism>
<dbReference type="InterPro" id="IPR000595">
    <property type="entry name" value="cNMP-bd_dom"/>
</dbReference>
<dbReference type="CDD" id="cd00038">
    <property type="entry name" value="CAP_ED"/>
    <property type="match status" value="2"/>
</dbReference>
<dbReference type="GO" id="GO:0005952">
    <property type="term" value="C:cAMP-dependent protein kinase complex"/>
    <property type="evidence" value="ECO:0007669"/>
    <property type="project" value="InterPro"/>
</dbReference>
<comment type="caution">
    <text evidence="2">The sequence shown here is derived from an EMBL/GenBank/DDBJ whole genome shotgun (WGS) entry which is preliminary data.</text>
</comment>
<dbReference type="FunFam" id="2.60.120.10:FF:000220">
    <property type="entry name" value="Uncharacterized protein"/>
    <property type="match status" value="1"/>
</dbReference>
<dbReference type="GO" id="GO:0034236">
    <property type="term" value="F:protein kinase A catalytic subunit binding"/>
    <property type="evidence" value="ECO:0007669"/>
    <property type="project" value="TreeGrafter"/>
</dbReference>
<dbReference type="GO" id="GO:0030552">
    <property type="term" value="F:cAMP binding"/>
    <property type="evidence" value="ECO:0007669"/>
    <property type="project" value="TreeGrafter"/>
</dbReference>
<dbReference type="OMA" id="HHQTNVE"/>
<gene>
    <name evidence="2" type="ORF">POCTA_138.1.T1210089</name>
</gene>
<feature type="domain" description="Cyclic nucleotide-binding" evidence="1">
    <location>
        <begin position="136"/>
        <end position="264"/>
    </location>
</feature>
<dbReference type="PANTHER" id="PTHR11635">
    <property type="entry name" value="CAMP-DEPENDENT PROTEIN KINASE REGULATORY CHAIN"/>
    <property type="match status" value="1"/>
</dbReference>
<dbReference type="InterPro" id="IPR050503">
    <property type="entry name" value="cAMP-dep_PK_reg_su-like"/>
</dbReference>
<dbReference type="OrthoDB" id="166212at2759"/>
<sequence>MDNTNLISLIFWKGVNLSNLKTQFLKILKMRTYYNFKPQQKVNQINMKNSTTLKGVTNAFQQMVISAKQKEDQERRNMSILEKVATLWQRDSSHTKTIQLQRTIYILKQYSQNRTDEQLEAVKTYFEENFPYYSKFKEKLDHESCKSLFREMTLEWYDSTKIIFRHGDPGRRMYFVLQGELVILIPKTKNTTENAPQKKQKFNSFEEWVKFVFADYTQVATKIEGDQFGEIAIEQKVTRTATVAAKTEVILAVITYDLYQRILGAFQHELTNQKIAFISKIPIFSVWQRQNQLVLLQSLEVQNKKVGQFVFQKGKPDEYIYLVINGEIEVVQWSTPNKDQVSNHHNFVPKPSIMAIINSGQFFGDYEHFKQLNCRITTAKAKTDSTYYRIKYRQLLDYFQLYSSIDDFLKYENVKFQIQSHLGQKTNQNPNLTERIGDEVYQFDLDQIKSSYYKKIKVEQQIDKLRKKMEKTVEQAQKAIYYYEIENLKQSIENIETIQADKYSFLVPFRSDPYVNEMNLIRSETRYQRNRTQMQSENDLKSKDLQLSLRSSIKTQGQTRSQSQSNFNSLTYAKIMQNKLKKLSINVQPTIDINKNQFSSSKTTKLDHHQTNVEDIHNVRLDYTPISNQQLFTKKKHLGGVYKFQIKSSY</sequence>
<name>A0A8S1XG08_PAROT</name>
<dbReference type="GO" id="GO:0004862">
    <property type="term" value="F:cAMP-dependent protein kinase inhibitor activity"/>
    <property type="evidence" value="ECO:0007669"/>
    <property type="project" value="TreeGrafter"/>
</dbReference>